<name>A0A366MSJ3_9BACT</name>
<dbReference type="Proteomes" id="UP000252669">
    <property type="component" value="Unassembled WGS sequence"/>
</dbReference>
<evidence type="ECO:0000259" key="1">
    <source>
        <dbReference type="SMART" id="SM00867"/>
    </source>
</evidence>
<accession>A0A366MSJ3</accession>
<evidence type="ECO:0000313" key="2">
    <source>
        <dbReference type="EMBL" id="RBQ28580.1"/>
    </source>
</evidence>
<organism evidence="2 3">
    <name type="scientific">Aliarcobacter vitoriensis</name>
    <dbReference type="NCBI Taxonomy" id="2011099"/>
    <lineage>
        <taxon>Bacteria</taxon>
        <taxon>Pseudomonadati</taxon>
        <taxon>Campylobacterota</taxon>
        <taxon>Epsilonproteobacteria</taxon>
        <taxon>Campylobacterales</taxon>
        <taxon>Arcobacteraceae</taxon>
        <taxon>Aliarcobacter</taxon>
    </lineage>
</organism>
<dbReference type="PANTHER" id="PTHR34406">
    <property type="entry name" value="PROTEIN YCEI"/>
    <property type="match status" value="1"/>
</dbReference>
<dbReference type="Pfam" id="PF04264">
    <property type="entry name" value="YceI"/>
    <property type="match status" value="1"/>
</dbReference>
<keyword evidence="3" id="KW-1185">Reference proteome</keyword>
<dbReference type="Gene3D" id="2.40.128.110">
    <property type="entry name" value="Lipid/polyisoprenoid-binding, YceI-like"/>
    <property type="match status" value="1"/>
</dbReference>
<comment type="caution">
    <text evidence="2">The sequence shown here is derived from an EMBL/GenBank/DDBJ whole genome shotgun (WGS) entry which is preliminary data.</text>
</comment>
<evidence type="ECO:0000313" key="3">
    <source>
        <dbReference type="Proteomes" id="UP000252669"/>
    </source>
</evidence>
<reference evidence="2 3" key="1">
    <citation type="submission" date="2017-10" db="EMBL/GenBank/DDBJ databases">
        <title>Genomics of the genus Arcobacter.</title>
        <authorList>
            <person name="Perez-Cataluna A."/>
            <person name="Figueras M.J."/>
        </authorList>
    </citation>
    <scope>NUCLEOTIDE SEQUENCE [LARGE SCALE GENOMIC DNA]</scope>
    <source>
        <strain evidence="2 3">CECT 9230</strain>
    </source>
</reference>
<protein>
    <submittedName>
        <fullName evidence="2">Polyisoprenoid-binding protein</fullName>
    </submittedName>
</protein>
<gene>
    <name evidence="2" type="ORF">CRU91_08705</name>
</gene>
<dbReference type="SMART" id="SM00867">
    <property type="entry name" value="YceI"/>
    <property type="match status" value="1"/>
</dbReference>
<feature type="domain" description="Lipid/polyisoprenoid-binding YceI-like" evidence="1">
    <location>
        <begin position="21"/>
        <end position="180"/>
    </location>
</feature>
<proteinExistence type="predicted"/>
<dbReference type="EMBL" id="PDKB01000014">
    <property type="protein sequence ID" value="RBQ28580.1"/>
    <property type="molecule type" value="Genomic_DNA"/>
</dbReference>
<dbReference type="PANTHER" id="PTHR34406:SF1">
    <property type="entry name" value="PROTEIN YCEI"/>
    <property type="match status" value="1"/>
</dbReference>
<dbReference type="InterPro" id="IPR036761">
    <property type="entry name" value="TTHA0802/YceI-like_sf"/>
</dbReference>
<sequence>MNLLKIALGTLILTSTLFSKEYIVNKDNSNAQFQIKYQKSNIIDGTFKDLSGKIDFDELSNNIKSLKGEIEIDSIQTLNESLEELIKSDKILDNKKFPKITFTATKIEENKIFGDLKIKDVTRNIEFELQNNGVFLDTLYLTLTTNIKRSFFDLSWDELLDTGSSATSNEIQIQINIEANLLDKFYFKDKKAK</sequence>
<dbReference type="OrthoDB" id="5346221at2"/>
<dbReference type="RefSeq" id="WP_113894835.1">
    <property type="nucleotide sequence ID" value="NZ_JANJGA010000014.1"/>
</dbReference>
<dbReference type="InterPro" id="IPR007372">
    <property type="entry name" value="Lipid/polyisoprenoid-bd_YceI"/>
</dbReference>
<dbReference type="SUPFAM" id="SSF101874">
    <property type="entry name" value="YceI-like"/>
    <property type="match status" value="1"/>
</dbReference>
<dbReference type="AlphaFoldDB" id="A0A366MSJ3"/>